<dbReference type="Proteomes" id="UP000283895">
    <property type="component" value="Unassembled WGS sequence"/>
</dbReference>
<comment type="caution">
    <text evidence="2">The sequence shown here is derived from an EMBL/GenBank/DDBJ whole genome shotgun (WGS) entry which is preliminary data.</text>
</comment>
<keyword evidence="3" id="KW-1185">Reference proteome</keyword>
<organism evidence="2 3">
    <name type="scientific">Cytospora schulzeri</name>
    <dbReference type="NCBI Taxonomy" id="448051"/>
    <lineage>
        <taxon>Eukaryota</taxon>
        <taxon>Fungi</taxon>
        <taxon>Dikarya</taxon>
        <taxon>Ascomycota</taxon>
        <taxon>Pezizomycotina</taxon>
        <taxon>Sordariomycetes</taxon>
        <taxon>Sordariomycetidae</taxon>
        <taxon>Diaporthales</taxon>
        <taxon>Cytosporaceae</taxon>
        <taxon>Cytospora</taxon>
    </lineage>
</organism>
<name>A0A423X150_9PEZI</name>
<sequence length="367" mass="41174">MADHSDDRLSFWDETVEGSNSSEMELANELLTRLFQNRTSQDRDEYAHRFFGRQNFAQLRQDLATGSNPDTLSGQPQASKPEDRSHSDLWSLAVMLNELSLSERHETSDKRSPLSLLQVMIESFFGRGPEVASLLFSSLHFAVGTQSYKLDSSKSLMAASLVLLLAAHPTPESLHEAVKSQARSLGDMPTRESLTNATSDSLSGEYRRAKRAALEEGKTTVMGVKLVDKHIFDLVARGLSEGCFSFAHTFTMGVGPEGVVIWQSFGKHGYRLDEYIRDGHACVRSWDEAKQFVDDFEKLTSCKGVWSAKINKLYKKLFLVDINALCSGKGPERPVTPKFRAHVSIHCIDDVKCEDVTKFLWDVTWNQ</sequence>
<feature type="compositionally biased region" description="Polar residues" evidence="1">
    <location>
        <begin position="64"/>
        <end position="78"/>
    </location>
</feature>
<evidence type="ECO:0000256" key="1">
    <source>
        <dbReference type="SAM" id="MobiDB-lite"/>
    </source>
</evidence>
<protein>
    <submittedName>
        <fullName evidence="2">Uncharacterized protein</fullName>
    </submittedName>
</protein>
<gene>
    <name evidence="2" type="ORF">VMCG_02516</name>
</gene>
<accession>A0A423X150</accession>
<proteinExistence type="predicted"/>
<evidence type="ECO:0000313" key="2">
    <source>
        <dbReference type="EMBL" id="ROW09576.1"/>
    </source>
</evidence>
<dbReference type="STRING" id="356882.A0A423X150"/>
<dbReference type="OrthoDB" id="4726597at2759"/>
<dbReference type="EMBL" id="LKEA01000004">
    <property type="protein sequence ID" value="ROW09576.1"/>
    <property type="molecule type" value="Genomic_DNA"/>
</dbReference>
<evidence type="ECO:0000313" key="3">
    <source>
        <dbReference type="Proteomes" id="UP000283895"/>
    </source>
</evidence>
<feature type="region of interest" description="Disordered" evidence="1">
    <location>
        <begin position="64"/>
        <end position="84"/>
    </location>
</feature>
<reference evidence="2 3" key="1">
    <citation type="submission" date="2015-09" db="EMBL/GenBank/DDBJ databases">
        <title>Host preference determinants of Valsa canker pathogens revealed by comparative genomics.</title>
        <authorList>
            <person name="Yin Z."/>
            <person name="Huang L."/>
        </authorList>
    </citation>
    <scope>NUCLEOTIDE SEQUENCE [LARGE SCALE GENOMIC DNA]</scope>
    <source>
        <strain evidence="2 3">03-1</strain>
    </source>
</reference>
<dbReference type="AlphaFoldDB" id="A0A423X150"/>